<feature type="binding site" evidence="6">
    <location>
        <position position="104"/>
    </location>
    <ligand>
        <name>Fe cation</name>
        <dbReference type="ChEBI" id="CHEBI:24875"/>
        <note>catalytic</note>
    </ligand>
</feature>
<dbReference type="OrthoDB" id="4217976at2"/>
<sequence>MTVDELRAVVEELAAHPEQWQHLVEFTPGRRHYASLRRDDDVDVWLLCWNSVDDTGWHDHGDSSGAVRVVAGVVREQTPRLGGEPVTREARAGQTFTFGPDHIHRMSGVVDGAVSIHAYSPPLDVMGQYTVDDDGVLRRIEVSYTEELRPLAV</sequence>
<feature type="binding site" evidence="6">
    <location>
        <position position="58"/>
    </location>
    <ligand>
        <name>Fe cation</name>
        <dbReference type="ChEBI" id="CHEBI:24875"/>
        <note>catalytic</note>
    </ligand>
</feature>
<organism evidence="7 8">
    <name type="scientific">Pseudonocardia thermophila</name>
    <dbReference type="NCBI Taxonomy" id="1848"/>
    <lineage>
        <taxon>Bacteria</taxon>
        <taxon>Bacillati</taxon>
        <taxon>Actinomycetota</taxon>
        <taxon>Actinomycetes</taxon>
        <taxon>Pseudonocardiales</taxon>
        <taxon>Pseudonocardiaceae</taxon>
        <taxon>Pseudonocardia</taxon>
    </lineage>
</organism>
<dbReference type="Gene3D" id="2.60.120.10">
    <property type="entry name" value="Jelly Rolls"/>
    <property type="match status" value="1"/>
</dbReference>
<name>A0A1M6TIR3_PSETH</name>
<evidence type="ECO:0000313" key="7">
    <source>
        <dbReference type="EMBL" id="SHK56972.1"/>
    </source>
</evidence>
<comment type="similarity">
    <text evidence="1">Belongs to the cysteine dioxygenase family.</text>
</comment>
<keyword evidence="2 6" id="KW-0479">Metal-binding</keyword>
<dbReference type="PANTHER" id="PTHR12918:SF1">
    <property type="entry name" value="CYSTEINE DIOXYGENASE TYPE 1"/>
    <property type="match status" value="1"/>
</dbReference>
<dbReference type="RefSeq" id="WP_073457188.1">
    <property type="nucleotide sequence ID" value="NZ_CALGVN010000008.1"/>
</dbReference>
<dbReference type="Proteomes" id="UP000184363">
    <property type="component" value="Unassembled WGS sequence"/>
</dbReference>
<dbReference type="AlphaFoldDB" id="A0A1M6TIR3"/>
<dbReference type="STRING" id="1848.SAMN05443637_10876"/>
<evidence type="ECO:0000256" key="4">
    <source>
        <dbReference type="ARBA" id="ARBA00023002"/>
    </source>
</evidence>
<protein>
    <submittedName>
        <fullName evidence="7">Cysteine dioxygenase type I</fullName>
    </submittedName>
</protein>
<dbReference type="GO" id="GO:0016702">
    <property type="term" value="F:oxidoreductase activity, acting on single donors with incorporation of molecular oxygen, incorporation of two atoms of oxygen"/>
    <property type="evidence" value="ECO:0007669"/>
    <property type="project" value="InterPro"/>
</dbReference>
<dbReference type="SUPFAM" id="SSF51182">
    <property type="entry name" value="RmlC-like cupins"/>
    <property type="match status" value="1"/>
</dbReference>
<accession>A0A1M6TIR3</accession>
<keyword evidence="4" id="KW-0560">Oxidoreductase</keyword>
<dbReference type="InterPro" id="IPR014710">
    <property type="entry name" value="RmlC-like_jellyroll"/>
</dbReference>
<dbReference type="GO" id="GO:0008198">
    <property type="term" value="F:ferrous iron binding"/>
    <property type="evidence" value="ECO:0007669"/>
    <property type="project" value="TreeGrafter"/>
</dbReference>
<dbReference type="InterPro" id="IPR011051">
    <property type="entry name" value="RmlC_Cupin_sf"/>
</dbReference>
<gene>
    <name evidence="7" type="ORF">SAMN05443637_10876</name>
</gene>
<evidence type="ECO:0000256" key="6">
    <source>
        <dbReference type="PIRSR" id="PIRSR610300-51"/>
    </source>
</evidence>
<keyword evidence="5 6" id="KW-0408">Iron</keyword>
<dbReference type="PANTHER" id="PTHR12918">
    <property type="entry name" value="CYSTEINE DIOXYGENASE"/>
    <property type="match status" value="1"/>
</dbReference>
<reference evidence="7 8" key="1">
    <citation type="submission" date="2016-11" db="EMBL/GenBank/DDBJ databases">
        <authorList>
            <person name="Jaros S."/>
            <person name="Januszkiewicz K."/>
            <person name="Wedrychowicz H."/>
        </authorList>
    </citation>
    <scope>NUCLEOTIDE SEQUENCE [LARGE SCALE GENOMIC DNA]</scope>
    <source>
        <strain evidence="7 8">DSM 43832</strain>
    </source>
</reference>
<evidence type="ECO:0000256" key="3">
    <source>
        <dbReference type="ARBA" id="ARBA00022964"/>
    </source>
</evidence>
<dbReference type="Pfam" id="PF05995">
    <property type="entry name" value="CDO_I"/>
    <property type="match status" value="1"/>
</dbReference>
<keyword evidence="8" id="KW-1185">Reference proteome</keyword>
<proteinExistence type="inferred from homology"/>
<evidence type="ECO:0000256" key="5">
    <source>
        <dbReference type="ARBA" id="ARBA00023004"/>
    </source>
</evidence>
<feature type="binding site" evidence="6">
    <location>
        <position position="60"/>
    </location>
    <ligand>
        <name>Fe cation</name>
        <dbReference type="ChEBI" id="CHEBI:24875"/>
        <note>catalytic</note>
    </ligand>
</feature>
<evidence type="ECO:0000256" key="1">
    <source>
        <dbReference type="ARBA" id="ARBA00006622"/>
    </source>
</evidence>
<evidence type="ECO:0000256" key="2">
    <source>
        <dbReference type="ARBA" id="ARBA00022723"/>
    </source>
</evidence>
<dbReference type="InterPro" id="IPR010300">
    <property type="entry name" value="CDO_1"/>
</dbReference>
<dbReference type="EMBL" id="FRAP01000008">
    <property type="protein sequence ID" value="SHK56972.1"/>
    <property type="molecule type" value="Genomic_DNA"/>
</dbReference>
<evidence type="ECO:0000313" key="8">
    <source>
        <dbReference type="Proteomes" id="UP000184363"/>
    </source>
</evidence>
<keyword evidence="3 7" id="KW-0223">Dioxygenase</keyword>